<evidence type="ECO:0000313" key="2">
    <source>
        <dbReference type="EMBL" id="CAF9905317.1"/>
    </source>
</evidence>
<protein>
    <submittedName>
        <fullName evidence="2">Uncharacterized protein</fullName>
    </submittedName>
</protein>
<feature type="region of interest" description="Disordered" evidence="1">
    <location>
        <begin position="70"/>
        <end position="95"/>
    </location>
</feature>
<name>A0A8H3HWH7_9LECA</name>
<accession>A0A8H3HWH7</accession>
<gene>
    <name evidence="2" type="ORF">ALECFALPRED_000217</name>
</gene>
<feature type="region of interest" description="Disordered" evidence="1">
    <location>
        <begin position="171"/>
        <end position="203"/>
    </location>
</feature>
<evidence type="ECO:0000313" key="3">
    <source>
        <dbReference type="Proteomes" id="UP000664203"/>
    </source>
</evidence>
<dbReference type="EMBL" id="CAJPDR010000010">
    <property type="protein sequence ID" value="CAF9905317.1"/>
    <property type="molecule type" value="Genomic_DNA"/>
</dbReference>
<keyword evidence="3" id="KW-1185">Reference proteome</keyword>
<evidence type="ECO:0000256" key="1">
    <source>
        <dbReference type="SAM" id="MobiDB-lite"/>
    </source>
</evidence>
<dbReference type="Proteomes" id="UP000664203">
    <property type="component" value="Unassembled WGS sequence"/>
</dbReference>
<reference evidence="2" key="1">
    <citation type="submission" date="2021-03" db="EMBL/GenBank/DDBJ databases">
        <authorList>
            <person name="Tagirdzhanova G."/>
        </authorList>
    </citation>
    <scope>NUCLEOTIDE SEQUENCE</scope>
</reference>
<organism evidence="2 3">
    <name type="scientific">Alectoria fallacina</name>
    <dbReference type="NCBI Taxonomy" id="1903189"/>
    <lineage>
        <taxon>Eukaryota</taxon>
        <taxon>Fungi</taxon>
        <taxon>Dikarya</taxon>
        <taxon>Ascomycota</taxon>
        <taxon>Pezizomycotina</taxon>
        <taxon>Lecanoromycetes</taxon>
        <taxon>OSLEUM clade</taxon>
        <taxon>Lecanoromycetidae</taxon>
        <taxon>Lecanorales</taxon>
        <taxon>Lecanorineae</taxon>
        <taxon>Parmeliaceae</taxon>
        <taxon>Alectoria</taxon>
    </lineage>
</organism>
<comment type="caution">
    <text evidence="2">The sequence shown here is derived from an EMBL/GenBank/DDBJ whole genome shotgun (WGS) entry which is preliminary data.</text>
</comment>
<proteinExistence type="predicted"/>
<dbReference type="AlphaFoldDB" id="A0A8H3HWH7"/>
<sequence length="203" mass="22237">MYRTEERRLHQRRESWKIPFDFYRLSLAKSLLASGSDSPWVQHHVLNSMHDRYSATLVKWICKTSSSTFSSAATSKNRGRQPLRHGPLPYVDPADNDNTKLVPAVLLASGAPRTSACAPAARSRRPSGTRPTQKLNIYTGVGNLGMESTAAAKAEAFGLCQDAVNQSSGRDLSRWVSAGRGNGLHPTFQQHESQKPGNGHLLG</sequence>